<dbReference type="EMBL" id="FSRL01000001">
    <property type="protein sequence ID" value="SIO10759.1"/>
    <property type="molecule type" value="Genomic_DNA"/>
</dbReference>
<evidence type="ECO:0000256" key="5">
    <source>
        <dbReference type="ARBA" id="ARBA00022857"/>
    </source>
</evidence>
<keyword evidence="7" id="KW-0007">Acetylation</keyword>
<dbReference type="PANTHER" id="PTHR44154:SF1">
    <property type="entry name" value="QUINONE OXIDOREDUCTASE"/>
    <property type="match status" value="1"/>
</dbReference>
<evidence type="ECO:0000259" key="9">
    <source>
        <dbReference type="SMART" id="SM00829"/>
    </source>
</evidence>
<accession>A0A1N6GTB1</accession>
<dbReference type="GO" id="GO:0003723">
    <property type="term" value="F:RNA binding"/>
    <property type="evidence" value="ECO:0007669"/>
    <property type="project" value="UniProtKB-KW"/>
</dbReference>
<evidence type="ECO:0000256" key="1">
    <source>
        <dbReference type="ARBA" id="ARBA00004496"/>
    </source>
</evidence>
<keyword evidence="5" id="KW-0521">NADP</keyword>
<dbReference type="Gene3D" id="3.40.50.720">
    <property type="entry name" value="NAD(P)-binding Rossmann-like Domain"/>
    <property type="match status" value="1"/>
</dbReference>
<evidence type="ECO:0000313" key="11">
    <source>
        <dbReference type="Proteomes" id="UP000184932"/>
    </source>
</evidence>
<evidence type="ECO:0000256" key="6">
    <source>
        <dbReference type="ARBA" id="ARBA00022884"/>
    </source>
</evidence>
<dbReference type="Gene3D" id="3.90.180.10">
    <property type="entry name" value="Medium-chain alcohol dehydrogenases, catalytic domain"/>
    <property type="match status" value="1"/>
</dbReference>
<proteinExistence type="inferred from homology"/>
<feature type="domain" description="Enoyl reductase (ER)" evidence="9">
    <location>
        <begin position="14"/>
        <end position="331"/>
    </location>
</feature>
<keyword evidence="8" id="KW-0479">Metal-binding</keyword>
<keyword evidence="4" id="KW-0963">Cytoplasm</keyword>
<organism evidence="10 11">
    <name type="scientific">Vannielia litorea</name>
    <dbReference type="NCBI Taxonomy" id="1217970"/>
    <lineage>
        <taxon>Bacteria</taxon>
        <taxon>Pseudomonadati</taxon>
        <taxon>Pseudomonadota</taxon>
        <taxon>Alphaproteobacteria</taxon>
        <taxon>Rhodobacterales</taxon>
        <taxon>Paracoccaceae</taxon>
        <taxon>Vannielia</taxon>
    </lineage>
</organism>
<dbReference type="Pfam" id="PF08240">
    <property type="entry name" value="ADH_N"/>
    <property type="match status" value="1"/>
</dbReference>
<dbReference type="GO" id="GO:0016491">
    <property type="term" value="F:oxidoreductase activity"/>
    <property type="evidence" value="ECO:0007669"/>
    <property type="project" value="UniProtKB-KW"/>
</dbReference>
<reference evidence="11" key="1">
    <citation type="submission" date="2016-11" db="EMBL/GenBank/DDBJ databases">
        <authorList>
            <person name="Varghese N."/>
            <person name="Submissions S."/>
        </authorList>
    </citation>
    <scope>NUCLEOTIDE SEQUENCE [LARGE SCALE GENOMIC DNA]</scope>
    <source>
        <strain evidence="11">DSM 29440</strain>
    </source>
</reference>
<gene>
    <name evidence="10" type="ORF">SAMN05444002_2760</name>
</gene>
<comment type="subcellular location">
    <subcellularLocation>
        <location evidence="1">Cytoplasm</location>
    </subcellularLocation>
</comment>
<keyword evidence="8" id="KW-0560">Oxidoreductase</keyword>
<dbReference type="SMART" id="SM00829">
    <property type="entry name" value="PKS_ER"/>
    <property type="match status" value="1"/>
</dbReference>
<evidence type="ECO:0000256" key="3">
    <source>
        <dbReference type="ARBA" id="ARBA00011881"/>
    </source>
</evidence>
<keyword evidence="8" id="KW-0862">Zinc</keyword>
<dbReference type="OrthoDB" id="9785812at2"/>
<name>A0A1N6GTB1_9RHOB</name>
<dbReference type="SUPFAM" id="SSF50129">
    <property type="entry name" value="GroES-like"/>
    <property type="match status" value="1"/>
</dbReference>
<dbReference type="InterPro" id="IPR002364">
    <property type="entry name" value="Quin_OxRdtase/zeta-crystal_CS"/>
</dbReference>
<dbReference type="GO" id="GO:0005737">
    <property type="term" value="C:cytoplasm"/>
    <property type="evidence" value="ECO:0007669"/>
    <property type="project" value="UniProtKB-SubCell"/>
</dbReference>
<protein>
    <recommendedName>
        <fullName evidence="8">Zinc-type alcohol dehydrogenase-like protein</fullName>
    </recommendedName>
</protein>
<dbReference type="PROSITE" id="PS01162">
    <property type="entry name" value="QOR_ZETA_CRYSTAL"/>
    <property type="match status" value="1"/>
</dbReference>
<dbReference type="InterPro" id="IPR013149">
    <property type="entry name" value="ADH-like_C"/>
</dbReference>
<dbReference type="CDD" id="cd08252">
    <property type="entry name" value="AL_MDR"/>
    <property type="match status" value="1"/>
</dbReference>
<dbReference type="InterPro" id="IPR020843">
    <property type="entry name" value="ER"/>
</dbReference>
<evidence type="ECO:0000256" key="7">
    <source>
        <dbReference type="ARBA" id="ARBA00022990"/>
    </source>
</evidence>
<dbReference type="AlphaFoldDB" id="A0A1N6GTB1"/>
<comment type="subunit">
    <text evidence="3">Homotetramer.</text>
</comment>
<dbReference type="STRING" id="1217970.SAMN05444002_2760"/>
<comment type="similarity">
    <text evidence="2 8">Belongs to the zinc-containing alcohol dehydrogenase family. Quinone oxidoreductase subfamily.</text>
</comment>
<evidence type="ECO:0000256" key="2">
    <source>
        <dbReference type="ARBA" id="ARBA00010371"/>
    </source>
</evidence>
<keyword evidence="6" id="KW-0694">RNA-binding</keyword>
<dbReference type="InterPro" id="IPR014182">
    <property type="entry name" value="ADH_Zn_typ-1"/>
</dbReference>
<dbReference type="Proteomes" id="UP000184932">
    <property type="component" value="Unassembled WGS sequence"/>
</dbReference>
<evidence type="ECO:0000256" key="4">
    <source>
        <dbReference type="ARBA" id="ARBA00022490"/>
    </source>
</evidence>
<dbReference type="RefSeq" id="WP_074256743.1">
    <property type="nucleotide sequence ID" value="NZ_FSRL01000001.1"/>
</dbReference>
<dbReference type="InterPro" id="IPR013154">
    <property type="entry name" value="ADH-like_N"/>
</dbReference>
<dbReference type="InterPro" id="IPR011032">
    <property type="entry name" value="GroES-like_sf"/>
</dbReference>
<evidence type="ECO:0000313" key="10">
    <source>
        <dbReference type="EMBL" id="SIO10759.1"/>
    </source>
</evidence>
<dbReference type="GO" id="GO:0008270">
    <property type="term" value="F:zinc ion binding"/>
    <property type="evidence" value="ECO:0007669"/>
    <property type="project" value="InterPro"/>
</dbReference>
<evidence type="ECO:0000256" key="8">
    <source>
        <dbReference type="RuleBase" id="RU364000"/>
    </source>
</evidence>
<sequence length="336" mass="35473">MKAIGYTQNGPIEGAGALSLVDADRPTLRPRDLLVEVKGISVNPVDVKLRAARAPASDLGILGFDAAGTVVEIGPEVTGYAVGDEVFYAGDVTRDGTNAAFHAVDERIVGKKPATLDFVESAGLPLTSITAWEMLFDSFRLTEGGGGGQALLVIGGAGGVGSILIQLAKILTNLTVIATASRPETADWVRKMGADHVIDHREDLAAQVSALGLVPTHVAALTATAQHWPAMIELIAPRGHIALIDDPESLDISAAKPKALTLSWEFMFTRSMYGTPDITAQRDLLDRVAEMIDAGTLQSTVTERADVLTVDRLTEAHKRQESGRVIGKQVLPGLSS</sequence>
<dbReference type="NCBIfam" id="TIGR02817">
    <property type="entry name" value="adh_fam_1"/>
    <property type="match status" value="1"/>
</dbReference>
<dbReference type="SUPFAM" id="SSF51735">
    <property type="entry name" value="NAD(P)-binding Rossmann-fold domains"/>
    <property type="match status" value="1"/>
</dbReference>
<keyword evidence="11" id="KW-1185">Reference proteome</keyword>
<dbReference type="Pfam" id="PF00107">
    <property type="entry name" value="ADH_zinc_N"/>
    <property type="match status" value="1"/>
</dbReference>
<dbReference type="InterPro" id="IPR036291">
    <property type="entry name" value="NAD(P)-bd_dom_sf"/>
</dbReference>
<dbReference type="PANTHER" id="PTHR44154">
    <property type="entry name" value="QUINONE OXIDOREDUCTASE"/>
    <property type="match status" value="1"/>
</dbReference>
<dbReference type="InterPro" id="IPR051603">
    <property type="entry name" value="Zinc-ADH_QOR/CCCR"/>
</dbReference>